<dbReference type="Gene3D" id="1.10.3290.10">
    <property type="entry name" value="Fido-like domain"/>
    <property type="match status" value="1"/>
</dbReference>
<name>A0A0E2D0V3_LEPIR</name>
<dbReference type="Proteomes" id="UP000001340">
    <property type="component" value="Unassembled WGS sequence"/>
</dbReference>
<comment type="caution">
    <text evidence="1">The sequence shown here is derived from an EMBL/GenBank/DDBJ whole genome shotgun (WGS) entry which is preliminary data.</text>
</comment>
<dbReference type="InterPro" id="IPR036597">
    <property type="entry name" value="Fido-like_dom_sf"/>
</dbReference>
<evidence type="ECO:0000313" key="2">
    <source>
        <dbReference type="Proteomes" id="UP000001340"/>
    </source>
</evidence>
<proteinExistence type="predicted"/>
<dbReference type="SUPFAM" id="SSF140931">
    <property type="entry name" value="Fic-like"/>
    <property type="match status" value="1"/>
</dbReference>
<reference evidence="1 2" key="1">
    <citation type="submission" date="2012-10" db="EMBL/GenBank/DDBJ databases">
        <authorList>
            <person name="Harkins D.M."/>
            <person name="Durkin A.S."/>
            <person name="Brinkac L.M."/>
            <person name="Haft D.H."/>
            <person name="Selengut J.D."/>
            <person name="Sanka R."/>
            <person name="DePew J."/>
            <person name="Purushe J."/>
            <person name="Chanthongthip A."/>
            <person name="Lattana O."/>
            <person name="Phetsouvanh R."/>
            <person name="Newton P.N."/>
            <person name="Vinetz J.M."/>
            <person name="Sutton G.G."/>
            <person name="Nierman W.C."/>
            <person name="Fouts D.E."/>
        </authorList>
    </citation>
    <scope>NUCLEOTIDE SEQUENCE [LARGE SCALE GENOMIC DNA]</scope>
    <source>
        <strain evidence="1 2">UI 12758</strain>
    </source>
</reference>
<sequence>MEIEVKNVLNALNLLRNGIVEDCNNQLLDKNLIKKFHTLIGKDLGENFTIIPSEFRKHNVTVGHVYKAPEHRDVESLINSFCEWSKVEFHCEKGQTFSTEII</sequence>
<protein>
    <submittedName>
        <fullName evidence="1">Uncharacterized protein</fullName>
    </submittedName>
</protein>
<evidence type="ECO:0000313" key="1">
    <source>
        <dbReference type="EMBL" id="EKR53458.1"/>
    </source>
</evidence>
<gene>
    <name evidence="1" type="ORF">LEP1GSC105_4799</name>
</gene>
<accession>A0A0E2D0V3</accession>
<organism evidence="1 2">
    <name type="scientific">Leptospira interrogans str. UI 12758</name>
    <dbReference type="NCBI Taxonomy" id="1049938"/>
    <lineage>
        <taxon>Bacteria</taxon>
        <taxon>Pseudomonadati</taxon>
        <taxon>Spirochaetota</taxon>
        <taxon>Spirochaetia</taxon>
        <taxon>Leptospirales</taxon>
        <taxon>Leptospiraceae</taxon>
        <taxon>Leptospira</taxon>
    </lineage>
</organism>
<dbReference type="EMBL" id="AHNR02000065">
    <property type="protein sequence ID" value="EKR53458.1"/>
    <property type="molecule type" value="Genomic_DNA"/>
</dbReference>
<dbReference type="AlphaFoldDB" id="A0A0E2D0V3"/>